<keyword evidence="2" id="KW-1185">Reference proteome</keyword>
<sequence>MIWNSTRKRTAWQDGELVQMLAIKKTYRCDCLASVLPHHTISKSKHVQSFCLCIHHIHRHCLSAPPHRKTVRRKNYCPCY</sequence>
<organism evidence="1 2">
    <name type="scientific">Ridgeia piscesae</name>
    <name type="common">Tubeworm</name>
    <dbReference type="NCBI Taxonomy" id="27915"/>
    <lineage>
        <taxon>Eukaryota</taxon>
        <taxon>Metazoa</taxon>
        <taxon>Spiralia</taxon>
        <taxon>Lophotrochozoa</taxon>
        <taxon>Annelida</taxon>
        <taxon>Polychaeta</taxon>
        <taxon>Sedentaria</taxon>
        <taxon>Canalipalpata</taxon>
        <taxon>Sabellida</taxon>
        <taxon>Siboglinidae</taxon>
        <taxon>Ridgeia</taxon>
    </lineage>
</organism>
<evidence type="ECO:0000313" key="1">
    <source>
        <dbReference type="EMBL" id="KAK2190292.1"/>
    </source>
</evidence>
<proteinExistence type="predicted"/>
<name>A0AAD9P966_RIDPI</name>
<protein>
    <submittedName>
        <fullName evidence="1">Uncharacterized protein</fullName>
    </submittedName>
</protein>
<dbReference type="AlphaFoldDB" id="A0AAD9P966"/>
<comment type="caution">
    <text evidence="1">The sequence shown here is derived from an EMBL/GenBank/DDBJ whole genome shotgun (WGS) entry which is preliminary data.</text>
</comment>
<gene>
    <name evidence="1" type="ORF">NP493_79g04008</name>
</gene>
<dbReference type="EMBL" id="JAODUO010000084">
    <property type="protein sequence ID" value="KAK2190292.1"/>
    <property type="molecule type" value="Genomic_DNA"/>
</dbReference>
<reference evidence="1" key="1">
    <citation type="journal article" date="2023" name="Mol. Biol. Evol.">
        <title>Third-Generation Sequencing Reveals the Adaptive Role of the Epigenome in Three Deep-Sea Polychaetes.</title>
        <authorList>
            <person name="Perez M."/>
            <person name="Aroh O."/>
            <person name="Sun Y."/>
            <person name="Lan Y."/>
            <person name="Juniper S.K."/>
            <person name="Young C.R."/>
            <person name="Angers B."/>
            <person name="Qian P.Y."/>
        </authorList>
    </citation>
    <scope>NUCLEOTIDE SEQUENCE</scope>
    <source>
        <strain evidence="1">R07B-5</strain>
    </source>
</reference>
<accession>A0AAD9P966</accession>
<evidence type="ECO:0000313" key="2">
    <source>
        <dbReference type="Proteomes" id="UP001209878"/>
    </source>
</evidence>
<dbReference type="Proteomes" id="UP001209878">
    <property type="component" value="Unassembled WGS sequence"/>
</dbReference>